<evidence type="ECO:0000313" key="2">
    <source>
        <dbReference type="Proteomes" id="UP000828390"/>
    </source>
</evidence>
<dbReference type="Proteomes" id="UP000828390">
    <property type="component" value="Unassembled WGS sequence"/>
</dbReference>
<dbReference type="EMBL" id="JAIWYP010000003">
    <property type="protein sequence ID" value="KAH3857328.1"/>
    <property type="molecule type" value="Genomic_DNA"/>
</dbReference>
<comment type="caution">
    <text evidence="1">The sequence shown here is derived from an EMBL/GenBank/DDBJ whole genome shotgun (WGS) entry which is preliminary data.</text>
</comment>
<name>A0A9D4LGJ9_DREPO</name>
<sequence length="281" mass="31149">MSLTCTLTSSLHLHSLYHRLNVYPKLSLQQPRSLPCTLPHFFHLQLFPLPLTCSSPSHSNLYLFHLPSSAPLSSPPHLHLSSSPLTCIYVYPPHCTSSIPPSPALLPSPPHLHLFPLPLTCTSRITLIYFYPPHLHLFHPSLTSTSALSLSSAPLPSPPNLHLFLLPLTYASSISPLPAPLLPLTHQHLCALPHMFLLTQTCISFKSSYMHHFPLHITCTSHLKSPPPRTALRHLHIFHLPLTFTSSVSLSAAPLHFPPHPHLFHLHSPSSPPISLQPTPL</sequence>
<dbReference type="AlphaFoldDB" id="A0A9D4LGJ9"/>
<proteinExistence type="predicted"/>
<evidence type="ECO:0000313" key="1">
    <source>
        <dbReference type="EMBL" id="KAH3857328.1"/>
    </source>
</evidence>
<reference evidence="1" key="2">
    <citation type="submission" date="2020-11" db="EMBL/GenBank/DDBJ databases">
        <authorList>
            <person name="McCartney M.A."/>
            <person name="Auch B."/>
            <person name="Kono T."/>
            <person name="Mallez S."/>
            <person name="Becker A."/>
            <person name="Gohl D.M."/>
            <person name="Silverstein K.A.T."/>
            <person name="Koren S."/>
            <person name="Bechman K.B."/>
            <person name="Herman A."/>
            <person name="Abrahante J.E."/>
            <person name="Garbe J."/>
        </authorList>
    </citation>
    <scope>NUCLEOTIDE SEQUENCE</scope>
    <source>
        <strain evidence="1">Duluth1</strain>
        <tissue evidence="1">Whole animal</tissue>
    </source>
</reference>
<reference evidence="1" key="1">
    <citation type="journal article" date="2019" name="bioRxiv">
        <title>The Genome of the Zebra Mussel, Dreissena polymorpha: A Resource for Invasive Species Research.</title>
        <authorList>
            <person name="McCartney M.A."/>
            <person name="Auch B."/>
            <person name="Kono T."/>
            <person name="Mallez S."/>
            <person name="Zhang Y."/>
            <person name="Obille A."/>
            <person name="Becker A."/>
            <person name="Abrahante J.E."/>
            <person name="Garbe J."/>
            <person name="Badalamenti J.P."/>
            <person name="Herman A."/>
            <person name="Mangelson H."/>
            <person name="Liachko I."/>
            <person name="Sullivan S."/>
            <person name="Sone E.D."/>
            <person name="Koren S."/>
            <person name="Silverstein K.A.T."/>
            <person name="Beckman K.B."/>
            <person name="Gohl D.M."/>
        </authorList>
    </citation>
    <scope>NUCLEOTIDE SEQUENCE</scope>
    <source>
        <strain evidence="1">Duluth1</strain>
        <tissue evidence="1">Whole animal</tissue>
    </source>
</reference>
<keyword evidence="2" id="KW-1185">Reference proteome</keyword>
<gene>
    <name evidence="1" type="ORF">DPMN_099935</name>
</gene>
<protein>
    <submittedName>
        <fullName evidence="1">Uncharacterized protein</fullName>
    </submittedName>
</protein>
<organism evidence="1 2">
    <name type="scientific">Dreissena polymorpha</name>
    <name type="common">Zebra mussel</name>
    <name type="synonym">Mytilus polymorpha</name>
    <dbReference type="NCBI Taxonomy" id="45954"/>
    <lineage>
        <taxon>Eukaryota</taxon>
        <taxon>Metazoa</taxon>
        <taxon>Spiralia</taxon>
        <taxon>Lophotrochozoa</taxon>
        <taxon>Mollusca</taxon>
        <taxon>Bivalvia</taxon>
        <taxon>Autobranchia</taxon>
        <taxon>Heteroconchia</taxon>
        <taxon>Euheterodonta</taxon>
        <taxon>Imparidentia</taxon>
        <taxon>Neoheterodontei</taxon>
        <taxon>Myida</taxon>
        <taxon>Dreissenoidea</taxon>
        <taxon>Dreissenidae</taxon>
        <taxon>Dreissena</taxon>
    </lineage>
</organism>
<accession>A0A9D4LGJ9</accession>